<proteinExistence type="predicted"/>
<dbReference type="EMBL" id="JBHLWM010000005">
    <property type="protein sequence ID" value="MFC0241560.1"/>
    <property type="molecule type" value="Genomic_DNA"/>
</dbReference>
<keyword evidence="2" id="KW-1185">Reference proteome</keyword>
<accession>A0ABV6EU03</accession>
<gene>
    <name evidence="1" type="ORF">ACFFJ6_13825</name>
</gene>
<dbReference type="Proteomes" id="UP001589775">
    <property type="component" value="Unassembled WGS sequence"/>
</dbReference>
<organism evidence="1 2">
    <name type="scientific">Rhodopseudomonas telluris</name>
    <dbReference type="NCBI Taxonomy" id="644215"/>
    <lineage>
        <taxon>Bacteria</taxon>
        <taxon>Pseudomonadati</taxon>
        <taxon>Pseudomonadota</taxon>
        <taxon>Alphaproteobacteria</taxon>
        <taxon>Hyphomicrobiales</taxon>
        <taxon>Nitrobacteraceae</taxon>
        <taxon>Rhodopseudomonas</taxon>
    </lineage>
</organism>
<sequence length="82" mass="9355">MKKSTAKYSKGEIGRVRIVDDFLPSPDQLVLREDNVKVTLSLSQRSVDFFKRAAAKQKVPYQRMIRALVDAYAEKQEPKRGG</sequence>
<name>A0ABV6EU03_9BRAD</name>
<comment type="caution">
    <text evidence="1">The sequence shown here is derived from an EMBL/GenBank/DDBJ whole genome shotgun (WGS) entry which is preliminary data.</text>
</comment>
<reference evidence="1 2" key="1">
    <citation type="submission" date="2024-09" db="EMBL/GenBank/DDBJ databases">
        <authorList>
            <person name="Sun Q."/>
            <person name="Mori K."/>
        </authorList>
    </citation>
    <scope>NUCLEOTIDE SEQUENCE [LARGE SCALE GENOMIC DNA]</scope>
    <source>
        <strain evidence="1 2">KCTC 23279</strain>
    </source>
</reference>
<protein>
    <recommendedName>
        <fullName evidence="3">CopG family transcriptional regulator</fullName>
    </recommendedName>
</protein>
<evidence type="ECO:0008006" key="3">
    <source>
        <dbReference type="Google" id="ProtNLM"/>
    </source>
</evidence>
<evidence type="ECO:0000313" key="2">
    <source>
        <dbReference type="Proteomes" id="UP001589775"/>
    </source>
</evidence>
<evidence type="ECO:0000313" key="1">
    <source>
        <dbReference type="EMBL" id="MFC0241560.1"/>
    </source>
</evidence>
<dbReference type="RefSeq" id="WP_378388610.1">
    <property type="nucleotide sequence ID" value="NZ_JBHLWM010000005.1"/>
</dbReference>